<keyword evidence="3" id="KW-1185">Reference proteome</keyword>
<evidence type="ECO:0000256" key="1">
    <source>
        <dbReference type="SAM" id="MobiDB-lite"/>
    </source>
</evidence>
<evidence type="ECO:0000313" key="3">
    <source>
        <dbReference type="Proteomes" id="UP000054845"/>
    </source>
</evidence>
<feature type="region of interest" description="Disordered" evidence="1">
    <location>
        <begin position="1"/>
        <end position="65"/>
    </location>
</feature>
<dbReference type="AlphaFoldDB" id="A0A0P1BBQ3"/>
<feature type="compositionally biased region" description="Basic residues" evidence="1">
    <location>
        <begin position="56"/>
        <end position="65"/>
    </location>
</feature>
<protein>
    <submittedName>
        <fullName evidence="2">Uncharacterized protein</fullName>
    </submittedName>
</protein>
<accession>A0A0P1BBQ3</accession>
<feature type="compositionally biased region" description="Polar residues" evidence="1">
    <location>
        <begin position="15"/>
        <end position="25"/>
    </location>
</feature>
<sequence length="65" mass="6698">MEPHETQAVRRKGQMTVSGESASANPSPPLKSGALPNGGALGEMTRGSQPSAVSHYARRHSLSAA</sequence>
<name>A0A0P1BBQ3_9BASI</name>
<organism evidence="2 3">
    <name type="scientific">Ceraceosorus bombacis</name>
    <dbReference type="NCBI Taxonomy" id="401625"/>
    <lineage>
        <taxon>Eukaryota</taxon>
        <taxon>Fungi</taxon>
        <taxon>Dikarya</taxon>
        <taxon>Basidiomycota</taxon>
        <taxon>Ustilaginomycotina</taxon>
        <taxon>Exobasidiomycetes</taxon>
        <taxon>Ceraceosorales</taxon>
        <taxon>Ceraceosoraceae</taxon>
        <taxon>Ceraceosorus</taxon>
    </lineage>
</organism>
<dbReference type="EMBL" id="CCYA01000206">
    <property type="protein sequence ID" value="CEH13166.1"/>
    <property type="molecule type" value="Genomic_DNA"/>
</dbReference>
<proteinExistence type="predicted"/>
<evidence type="ECO:0000313" key="2">
    <source>
        <dbReference type="EMBL" id="CEH13166.1"/>
    </source>
</evidence>
<reference evidence="2 3" key="1">
    <citation type="submission" date="2014-09" db="EMBL/GenBank/DDBJ databases">
        <authorList>
            <person name="Magalhaes I.L.F."/>
            <person name="Oliveira U."/>
            <person name="Santos F.R."/>
            <person name="Vidigal T.H.D.A."/>
            <person name="Brescovit A.D."/>
            <person name="Santos A.J."/>
        </authorList>
    </citation>
    <scope>NUCLEOTIDE SEQUENCE [LARGE SCALE GENOMIC DNA]</scope>
</reference>
<dbReference type="Proteomes" id="UP000054845">
    <property type="component" value="Unassembled WGS sequence"/>
</dbReference>